<evidence type="ECO:0000256" key="3">
    <source>
        <dbReference type="SAM" id="Phobius"/>
    </source>
</evidence>
<dbReference type="InterPro" id="IPR036426">
    <property type="entry name" value="Bulb-type_lectin_dom_sf"/>
</dbReference>
<keyword evidence="3" id="KW-0812">Transmembrane</keyword>
<proteinExistence type="predicted"/>
<keyword evidence="3" id="KW-0472">Membrane</keyword>
<dbReference type="Gene3D" id="2.90.10.10">
    <property type="entry name" value="Bulb-type lectin domain"/>
    <property type="match status" value="1"/>
</dbReference>
<protein>
    <recommendedName>
        <fullName evidence="4">Bulb-type lectin domain-containing protein</fullName>
    </recommendedName>
</protein>
<dbReference type="PANTHER" id="PTHR32444:SF128">
    <property type="entry name" value="CURCULIN-LIKE (MANNOSE-BINDING) LECTIN FAMILY PROTEIN"/>
    <property type="match status" value="1"/>
</dbReference>
<dbReference type="EMBL" id="CM018046">
    <property type="protein sequence ID" value="KAA8525097.1"/>
    <property type="molecule type" value="Genomic_DNA"/>
</dbReference>
<evidence type="ECO:0000256" key="2">
    <source>
        <dbReference type="ARBA" id="ARBA00023180"/>
    </source>
</evidence>
<dbReference type="SUPFAM" id="SSF51110">
    <property type="entry name" value="alpha-D-mannose-specific plant lectins"/>
    <property type="match status" value="1"/>
</dbReference>
<dbReference type="Proteomes" id="UP000325577">
    <property type="component" value="Linkage Group LG3"/>
</dbReference>
<keyword evidence="2" id="KW-0325">Glycoprotein</keyword>
<keyword evidence="6" id="KW-1185">Reference proteome</keyword>
<feature type="transmembrane region" description="Helical" evidence="3">
    <location>
        <begin position="195"/>
        <end position="218"/>
    </location>
</feature>
<accession>A0A5J5A6X5</accession>
<dbReference type="OrthoDB" id="4062651at2759"/>
<name>A0A5J5A6X5_9ASTE</name>
<evidence type="ECO:0000259" key="4">
    <source>
        <dbReference type="PROSITE" id="PS50927"/>
    </source>
</evidence>
<sequence length="262" mass="28437">MHKLVLVMGAKEGESTNVIAFLIFTFLCIWVLDSSLVAGADKIGIGDELNSSSTPLLSQGGNFTLGFFTLSDSNYSYFGIWYTNDERARKVWVANPNTPLLNNSGVLTIDSSGVLKITSGGSTILNISDQVATGNVTATLLDSGAGASAIVLALSTTMEPAVQLGVVIWSIAEDNPGSTIIYALVPGNSSKGNKWWTWLIIALAIFLLVLFLGLFYYLRIRNRRREVGEEKKLLHELTTSDSFNNANEIANVGRRGHNLRNF</sequence>
<evidence type="ECO:0000313" key="6">
    <source>
        <dbReference type="Proteomes" id="UP000325577"/>
    </source>
</evidence>
<organism evidence="5 6">
    <name type="scientific">Nyssa sinensis</name>
    <dbReference type="NCBI Taxonomy" id="561372"/>
    <lineage>
        <taxon>Eukaryota</taxon>
        <taxon>Viridiplantae</taxon>
        <taxon>Streptophyta</taxon>
        <taxon>Embryophyta</taxon>
        <taxon>Tracheophyta</taxon>
        <taxon>Spermatophyta</taxon>
        <taxon>Magnoliopsida</taxon>
        <taxon>eudicotyledons</taxon>
        <taxon>Gunneridae</taxon>
        <taxon>Pentapetalae</taxon>
        <taxon>asterids</taxon>
        <taxon>Cornales</taxon>
        <taxon>Nyssaceae</taxon>
        <taxon>Nyssa</taxon>
    </lineage>
</organism>
<dbReference type="PROSITE" id="PS50927">
    <property type="entry name" value="BULB_LECTIN"/>
    <property type="match status" value="1"/>
</dbReference>
<gene>
    <name evidence="5" type="ORF">F0562_007039</name>
</gene>
<evidence type="ECO:0000313" key="5">
    <source>
        <dbReference type="EMBL" id="KAA8525097.1"/>
    </source>
</evidence>
<keyword evidence="1" id="KW-0732">Signal</keyword>
<dbReference type="PANTHER" id="PTHR32444">
    <property type="entry name" value="BULB-TYPE LECTIN DOMAIN-CONTAINING PROTEIN"/>
    <property type="match status" value="1"/>
</dbReference>
<dbReference type="InterPro" id="IPR001480">
    <property type="entry name" value="Bulb-type_lectin_dom"/>
</dbReference>
<dbReference type="AlphaFoldDB" id="A0A5J5A6X5"/>
<keyword evidence="3" id="KW-1133">Transmembrane helix</keyword>
<evidence type="ECO:0000256" key="1">
    <source>
        <dbReference type="ARBA" id="ARBA00022729"/>
    </source>
</evidence>
<dbReference type="SMART" id="SM00108">
    <property type="entry name" value="B_lectin"/>
    <property type="match status" value="1"/>
</dbReference>
<feature type="domain" description="Bulb-type lectin" evidence="4">
    <location>
        <begin position="40"/>
        <end position="165"/>
    </location>
</feature>
<dbReference type="Pfam" id="PF01453">
    <property type="entry name" value="B_lectin"/>
    <property type="match status" value="1"/>
</dbReference>
<reference evidence="5 6" key="1">
    <citation type="submission" date="2019-09" db="EMBL/GenBank/DDBJ databases">
        <title>A chromosome-level genome assembly of the Chinese tupelo Nyssa sinensis.</title>
        <authorList>
            <person name="Yang X."/>
            <person name="Kang M."/>
            <person name="Yang Y."/>
            <person name="Xiong H."/>
            <person name="Wang M."/>
            <person name="Zhang Z."/>
            <person name="Wang Z."/>
            <person name="Wu H."/>
            <person name="Ma T."/>
            <person name="Liu J."/>
            <person name="Xi Z."/>
        </authorList>
    </citation>
    <scope>NUCLEOTIDE SEQUENCE [LARGE SCALE GENOMIC DNA]</scope>
    <source>
        <strain evidence="5">J267</strain>
        <tissue evidence="5">Leaf</tissue>
    </source>
</reference>